<accession>A0A6A6E6C4</accession>
<organism evidence="1 2">
    <name type="scientific">Zopfia rhizophila CBS 207.26</name>
    <dbReference type="NCBI Taxonomy" id="1314779"/>
    <lineage>
        <taxon>Eukaryota</taxon>
        <taxon>Fungi</taxon>
        <taxon>Dikarya</taxon>
        <taxon>Ascomycota</taxon>
        <taxon>Pezizomycotina</taxon>
        <taxon>Dothideomycetes</taxon>
        <taxon>Dothideomycetes incertae sedis</taxon>
        <taxon>Zopfiaceae</taxon>
        <taxon>Zopfia</taxon>
    </lineage>
</organism>
<sequence>MVYPPHGVPTTAWCTPYNVVYPSQHGVPPTAWCTHHSMVYPPQHGVPTNSTGHPPQHWAPTAWGTHHSTGHPPQHWAPTTWDHGMGYPPPGGYPAKRPPSGGYPAKQTETQLTSWRWRNKQFYAKTTPDALGGDVRTIGRTGMVITTQSGWGIRDKTGGQRFLLMPEAS</sequence>
<dbReference type="EMBL" id="ML994633">
    <property type="protein sequence ID" value="KAF2185426.1"/>
    <property type="molecule type" value="Genomic_DNA"/>
</dbReference>
<dbReference type="Proteomes" id="UP000800200">
    <property type="component" value="Unassembled WGS sequence"/>
</dbReference>
<reference evidence="1" key="1">
    <citation type="journal article" date="2020" name="Stud. Mycol.">
        <title>101 Dothideomycetes genomes: a test case for predicting lifestyles and emergence of pathogens.</title>
        <authorList>
            <person name="Haridas S."/>
            <person name="Albert R."/>
            <person name="Binder M."/>
            <person name="Bloem J."/>
            <person name="Labutti K."/>
            <person name="Salamov A."/>
            <person name="Andreopoulos B."/>
            <person name="Baker S."/>
            <person name="Barry K."/>
            <person name="Bills G."/>
            <person name="Bluhm B."/>
            <person name="Cannon C."/>
            <person name="Castanera R."/>
            <person name="Culley D."/>
            <person name="Daum C."/>
            <person name="Ezra D."/>
            <person name="Gonzalez J."/>
            <person name="Henrissat B."/>
            <person name="Kuo A."/>
            <person name="Liang C."/>
            <person name="Lipzen A."/>
            <person name="Lutzoni F."/>
            <person name="Magnuson J."/>
            <person name="Mondo S."/>
            <person name="Nolan M."/>
            <person name="Ohm R."/>
            <person name="Pangilinan J."/>
            <person name="Park H.-J."/>
            <person name="Ramirez L."/>
            <person name="Alfaro M."/>
            <person name="Sun H."/>
            <person name="Tritt A."/>
            <person name="Yoshinaga Y."/>
            <person name="Zwiers L.-H."/>
            <person name="Turgeon B."/>
            <person name="Goodwin S."/>
            <person name="Spatafora J."/>
            <person name="Crous P."/>
            <person name="Grigoriev I."/>
        </authorList>
    </citation>
    <scope>NUCLEOTIDE SEQUENCE</scope>
    <source>
        <strain evidence="1">CBS 207.26</strain>
    </source>
</reference>
<dbReference type="AlphaFoldDB" id="A0A6A6E6C4"/>
<proteinExistence type="predicted"/>
<gene>
    <name evidence="1" type="ORF">K469DRAFT_687789</name>
</gene>
<evidence type="ECO:0000313" key="1">
    <source>
        <dbReference type="EMBL" id="KAF2185426.1"/>
    </source>
</evidence>
<keyword evidence="2" id="KW-1185">Reference proteome</keyword>
<name>A0A6A6E6C4_9PEZI</name>
<protein>
    <submittedName>
        <fullName evidence="1">Uncharacterized protein</fullName>
    </submittedName>
</protein>
<evidence type="ECO:0000313" key="2">
    <source>
        <dbReference type="Proteomes" id="UP000800200"/>
    </source>
</evidence>